<gene>
    <name evidence="1" type="ORF">FG382_12280</name>
</gene>
<organism evidence="1 2">
    <name type="scientific">Psychrobacillus lasiicapitis</name>
    <dbReference type="NCBI Taxonomy" id="1636719"/>
    <lineage>
        <taxon>Bacteria</taxon>
        <taxon>Bacillati</taxon>
        <taxon>Bacillota</taxon>
        <taxon>Bacilli</taxon>
        <taxon>Bacillales</taxon>
        <taxon>Bacillaceae</taxon>
        <taxon>Psychrobacillus</taxon>
    </lineage>
</organism>
<evidence type="ECO:0000313" key="2">
    <source>
        <dbReference type="Proteomes" id="UP000317316"/>
    </source>
</evidence>
<comment type="caution">
    <text evidence="1">The sequence shown here is derived from an EMBL/GenBank/DDBJ whole genome shotgun (WGS) entry which is preliminary data.</text>
</comment>
<name>A0A544T758_9BACI</name>
<reference evidence="1 2" key="1">
    <citation type="submission" date="2019-05" db="EMBL/GenBank/DDBJ databases">
        <title>Psychrobacillus vulpis sp. nov., a new species isolated from feces of a red fox that inhabits in The Tablas de Daimiel Natural Park, Albacete, Spain.</title>
        <authorList>
            <person name="Rodriguez M."/>
            <person name="Reina J.C."/>
            <person name="Bejar V."/>
            <person name="Llamas I."/>
        </authorList>
    </citation>
    <scope>NUCLEOTIDE SEQUENCE [LARGE SCALE GENOMIC DNA]</scope>
    <source>
        <strain evidence="1 2">NEAU-3TGS17</strain>
    </source>
</reference>
<proteinExistence type="predicted"/>
<protein>
    <submittedName>
        <fullName evidence="1">Uncharacterized protein</fullName>
    </submittedName>
</protein>
<dbReference type="RefSeq" id="WP_142539160.1">
    <property type="nucleotide sequence ID" value="NZ_BMIE01000004.1"/>
</dbReference>
<dbReference type="EMBL" id="VDGH01000006">
    <property type="protein sequence ID" value="TQR13279.1"/>
    <property type="molecule type" value="Genomic_DNA"/>
</dbReference>
<dbReference type="Proteomes" id="UP000317316">
    <property type="component" value="Unassembled WGS sequence"/>
</dbReference>
<dbReference type="AlphaFoldDB" id="A0A544T758"/>
<accession>A0A544T758</accession>
<sequence>MKQIILDLEKRHRCKELNIHLIEIPYNHPEELSDFIKHELIKRNIPYNEKIEISTDSVYRSKSKIAYLKSLAKLNSGELLTNHYEHYLTKLDFKCHKGHTFQLKPYELEVLGKWCKHCNSEKRRQIHFEELLKIVHEREGTCLSNEFIDSKTPLVFRCKEGHKWHTIPYVIKGHWCTDSDITIHLV</sequence>
<keyword evidence="2" id="KW-1185">Reference proteome</keyword>
<dbReference type="OrthoDB" id="583824at2"/>
<evidence type="ECO:0000313" key="1">
    <source>
        <dbReference type="EMBL" id="TQR13279.1"/>
    </source>
</evidence>